<dbReference type="EMBL" id="CP002046">
    <property type="protein sequence ID" value="EAP86757.1"/>
    <property type="molecule type" value="Genomic_DNA"/>
</dbReference>
<keyword evidence="4" id="KW-1185">Reference proteome</keyword>
<dbReference type="Proteomes" id="UP000002297">
    <property type="component" value="Chromosome"/>
</dbReference>
<dbReference type="InterPro" id="IPR025698">
    <property type="entry name" value="2TM_dom"/>
</dbReference>
<dbReference type="GeneID" id="89454116"/>
<sequence length="109" mass="12867">MERPEQNTYTTKYEQAKARVNELKGFYNHLIAYIVVIVGLAGLNYYTNEFRYAWFLWTAFGWGIGLASHAFKTFYGSVFFGKQWEERKIKEMMDTDATYNDSTTSGRWE</sequence>
<keyword evidence="1" id="KW-0472">Membrane</keyword>
<proteinExistence type="predicted"/>
<dbReference type="KEGG" id="cat:CA2559_11993"/>
<protein>
    <recommendedName>
        <fullName evidence="2">2TM domain-containing protein</fullName>
    </recommendedName>
</protein>
<feature type="domain" description="2TM" evidence="2">
    <location>
        <begin position="14"/>
        <end position="94"/>
    </location>
</feature>
<dbReference type="STRING" id="216432.CA2559_11993"/>
<accession>A3UAC1</accession>
<evidence type="ECO:0000313" key="3">
    <source>
        <dbReference type="EMBL" id="EAP86757.1"/>
    </source>
</evidence>
<keyword evidence="1" id="KW-0812">Transmembrane</keyword>
<evidence type="ECO:0000313" key="4">
    <source>
        <dbReference type="Proteomes" id="UP000002297"/>
    </source>
</evidence>
<feature type="transmembrane region" description="Helical" evidence="1">
    <location>
        <begin position="26"/>
        <end position="46"/>
    </location>
</feature>
<dbReference type="OrthoDB" id="8965954at2"/>
<dbReference type="AlphaFoldDB" id="A3UAC1"/>
<dbReference type="RefSeq" id="WP_013188138.1">
    <property type="nucleotide sequence ID" value="NC_014230.1"/>
</dbReference>
<keyword evidence="1" id="KW-1133">Transmembrane helix</keyword>
<organism evidence="3 4">
    <name type="scientific">Croceibacter atlanticus (strain ATCC BAA-628 / JCM 21780 / CIP 108009 / IAM 15332 / KCTC 12090 / HTCC2559)</name>
    <dbReference type="NCBI Taxonomy" id="216432"/>
    <lineage>
        <taxon>Bacteria</taxon>
        <taxon>Pseudomonadati</taxon>
        <taxon>Bacteroidota</taxon>
        <taxon>Flavobacteriia</taxon>
        <taxon>Flavobacteriales</taxon>
        <taxon>Flavobacteriaceae</taxon>
        <taxon>Croceibacter</taxon>
    </lineage>
</organism>
<reference evidence="3 4" key="1">
    <citation type="journal article" date="2010" name="J. Bacteriol.">
        <title>The complete genome sequence of Croceibacter atlanticus HTCC2559T.</title>
        <authorList>
            <person name="Oh H.M."/>
            <person name="Kang I."/>
            <person name="Ferriera S."/>
            <person name="Giovannoni S.J."/>
            <person name="Cho J.C."/>
        </authorList>
    </citation>
    <scope>NUCLEOTIDE SEQUENCE [LARGE SCALE GENOMIC DNA]</scope>
    <source>
        <strain evidence="4">ATCC BAA-628 / HTCC2559 / KCTC 12090</strain>
    </source>
</reference>
<dbReference type="eggNOG" id="COG2972">
    <property type="taxonomic scope" value="Bacteria"/>
</dbReference>
<evidence type="ECO:0000259" key="2">
    <source>
        <dbReference type="Pfam" id="PF13239"/>
    </source>
</evidence>
<name>A3UAC1_CROAH</name>
<evidence type="ECO:0000256" key="1">
    <source>
        <dbReference type="SAM" id="Phobius"/>
    </source>
</evidence>
<dbReference type="HOGENOM" id="CLU_173284_0_0_10"/>
<gene>
    <name evidence="3" type="ordered locus">CA2559_11993</name>
</gene>
<feature type="transmembrane region" description="Helical" evidence="1">
    <location>
        <begin position="52"/>
        <end position="80"/>
    </location>
</feature>
<dbReference type="Pfam" id="PF13239">
    <property type="entry name" value="2TM"/>
    <property type="match status" value="1"/>
</dbReference>